<feature type="non-terminal residue" evidence="1">
    <location>
        <position position="152"/>
    </location>
</feature>
<protein>
    <submittedName>
        <fullName evidence="1">Uncharacterized protein</fullName>
    </submittedName>
</protein>
<sequence length="152" mass="17416">MVQCEIDRNNIPKQLTFIGNNLIIGHLNVINNVDHRSLTIQLQKCLLGCELDNIDQLNQKTFNCNILVKANDCLIVGIQSNNAINDAHYRSIFNNNNLKATILQTNLLDITDLSYNDFLFKNNWKNYETTINQSVISIDRLVKINDNLITKL</sequence>
<evidence type="ECO:0000313" key="2">
    <source>
        <dbReference type="Proteomes" id="UP000233469"/>
    </source>
</evidence>
<dbReference type="Proteomes" id="UP000233469">
    <property type="component" value="Unassembled WGS sequence"/>
</dbReference>
<dbReference type="EMBL" id="LLXL01007680">
    <property type="protein sequence ID" value="PKK55408.1"/>
    <property type="molecule type" value="Genomic_DNA"/>
</dbReference>
<gene>
    <name evidence="1" type="ORF">RhiirC2_802472</name>
</gene>
<dbReference type="AlphaFoldDB" id="A0A2N1M191"/>
<dbReference type="VEuPathDB" id="FungiDB:RhiirA1_475868"/>
<comment type="caution">
    <text evidence="1">The sequence shown here is derived from an EMBL/GenBank/DDBJ whole genome shotgun (WGS) entry which is preliminary data.</text>
</comment>
<accession>A0A2N1M191</accession>
<proteinExistence type="predicted"/>
<dbReference type="VEuPathDB" id="FungiDB:FUN_013069"/>
<evidence type="ECO:0000313" key="1">
    <source>
        <dbReference type="EMBL" id="PKK55408.1"/>
    </source>
</evidence>
<reference evidence="1 2" key="1">
    <citation type="submission" date="2016-04" db="EMBL/GenBank/DDBJ databases">
        <title>Genome analyses suggest a sexual origin of heterokaryosis in a supposedly ancient asexual fungus.</title>
        <authorList>
            <person name="Ropars J."/>
            <person name="Sedzielewska K."/>
            <person name="Noel J."/>
            <person name="Charron P."/>
            <person name="Farinelli L."/>
            <person name="Marton T."/>
            <person name="Kruger M."/>
            <person name="Pelin A."/>
            <person name="Brachmann A."/>
            <person name="Corradi N."/>
        </authorList>
    </citation>
    <scope>NUCLEOTIDE SEQUENCE [LARGE SCALE GENOMIC DNA]</scope>
    <source>
        <strain evidence="1 2">C2</strain>
    </source>
</reference>
<organism evidence="1 2">
    <name type="scientific">Rhizophagus irregularis</name>
    <dbReference type="NCBI Taxonomy" id="588596"/>
    <lineage>
        <taxon>Eukaryota</taxon>
        <taxon>Fungi</taxon>
        <taxon>Fungi incertae sedis</taxon>
        <taxon>Mucoromycota</taxon>
        <taxon>Glomeromycotina</taxon>
        <taxon>Glomeromycetes</taxon>
        <taxon>Glomerales</taxon>
        <taxon>Glomeraceae</taxon>
        <taxon>Rhizophagus</taxon>
    </lineage>
</organism>
<name>A0A2N1M191_9GLOM</name>
<reference evidence="1 2" key="2">
    <citation type="submission" date="2017-10" db="EMBL/GenBank/DDBJ databases">
        <title>Extensive intraspecific genome diversity in a model arbuscular mycorrhizal fungus.</title>
        <authorList>
            <person name="Chen E.C.H."/>
            <person name="Morin E."/>
            <person name="Baudet D."/>
            <person name="Noel J."/>
            <person name="Ndikumana S."/>
            <person name="Charron P."/>
            <person name="St-Onge C."/>
            <person name="Giorgi J."/>
            <person name="Grigoriev I.V."/>
            <person name="Roux C."/>
            <person name="Martin F.M."/>
            <person name="Corradi N."/>
        </authorList>
    </citation>
    <scope>NUCLEOTIDE SEQUENCE [LARGE SCALE GENOMIC DNA]</scope>
    <source>
        <strain evidence="1 2">C2</strain>
    </source>
</reference>